<dbReference type="Gene3D" id="2.130.10.10">
    <property type="entry name" value="YVTN repeat-like/Quinoprotein amine dehydrogenase"/>
    <property type="match status" value="1"/>
</dbReference>
<dbReference type="SMART" id="SM00564">
    <property type="entry name" value="PQQ"/>
    <property type="match status" value="6"/>
</dbReference>
<sequence length="635" mass="65875">MEPHHALRPPRLVALVFGLLATLLAVAGPFTATASDKTVENTPGVASAHDLFPEGGAIYRSTCAACHDTGAGRAPARVLLSYMTPDAIVAALTDGAMKAQGSTLSTEQKVQVAEHLSGRALGTAEAALPEPPPCTPDHALFDRKQVPAFAGAGLDLAATHSVSTAQAGIGKADLGKLKLKWAFGFPLANRARSQPALGGGAVFVGSQGGKVYALDRATGCTRWTFNAGSEVRTAIVLSPWQADDAKAVPLAYFGDWTGNAYAVEAFTGKLVWKVHVDEHPATVITAAPALYGDTLYVPVSSLEEAAAASPGYKCCSFRGSVLALDARTGAEKRRTWLVGEPEPQDGGKFLGPSGVPVWAGIAIDPKRGNLIVATGDNYTHPATELSDALVAMDLGTGALKWHFQALSGDAWNVDCVTPDPDNCPEDAGPDFDFGALPILATGKDGRDYVLGGQKSGIAWAVDAQTGKLAWKRQVGRGGMAGGVHFGLAADSGRVYVGISDMPDFVQRPFPPAPGIHALDLATGRTLWDAPAPDKVCEGRPLCLPGNSGAFTVTPDMVLAGGDDGYMRILDAATGEQLWQFDVARDFTTVNGVPAKGGAMSGGAAPIADHGQLIVSSGYGFVSKMPGNVLLVFEVE</sequence>
<proteinExistence type="inferred from homology"/>
<dbReference type="Pfam" id="PF13442">
    <property type="entry name" value="Cytochrome_CBB3"/>
    <property type="match status" value="1"/>
</dbReference>
<dbReference type="PROSITE" id="PS51007">
    <property type="entry name" value="CYTC"/>
    <property type="match status" value="1"/>
</dbReference>
<dbReference type="Proteomes" id="UP001162880">
    <property type="component" value="Unassembled WGS sequence"/>
</dbReference>
<evidence type="ECO:0000313" key="12">
    <source>
        <dbReference type="Proteomes" id="UP001162880"/>
    </source>
</evidence>
<keyword evidence="7 8" id="KW-0408">Iron</keyword>
<dbReference type="Pfam" id="PF13360">
    <property type="entry name" value="PQQ_2"/>
    <property type="match status" value="1"/>
</dbReference>
<evidence type="ECO:0000313" key="11">
    <source>
        <dbReference type="EMBL" id="MCJ2179197.1"/>
    </source>
</evidence>
<evidence type="ECO:0000256" key="4">
    <source>
        <dbReference type="ARBA" id="ARBA00022723"/>
    </source>
</evidence>
<keyword evidence="12" id="KW-1185">Reference proteome</keyword>
<dbReference type="InterPro" id="IPR018391">
    <property type="entry name" value="PQQ_b-propeller_rpt"/>
</dbReference>
<comment type="similarity">
    <text evidence="2">Belongs to the bacterial PQQ dehydrogenase family.</text>
</comment>
<dbReference type="SUPFAM" id="SSF50998">
    <property type="entry name" value="Quinoprotein alcohol dehydrogenase-like"/>
    <property type="match status" value="1"/>
</dbReference>
<dbReference type="Gene3D" id="1.10.760.10">
    <property type="entry name" value="Cytochrome c-like domain"/>
    <property type="match status" value="1"/>
</dbReference>
<accession>A0ABT0B2B2</accession>
<evidence type="ECO:0000256" key="2">
    <source>
        <dbReference type="ARBA" id="ARBA00008156"/>
    </source>
</evidence>
<evidence type="ECO:0000256" key="5">
    <source>
        <dbReference type="ARBA" id="ARBA00022729"/>
    </source>
</evidence>
<keyword evidence="5 9" id="KW-0732">Signal</keyword>
<evidence type="ECO:0000256" key="9">
    <source>
        <dbReference type="SAM" id="SignalP"/>
    </source>
</evidence>
<dbReference type="PANTHER" id="PTHR32303">
    <property type="entry name" value="QUINOPROTEIN ALCOHOL DEHYDROGENASE (CYTOCHROME C)"/>
    <property type="match status" value="1"/>
</dbReference>
<dbReference type="RefSeq" id="WP_243993931.1">
    <property type="nucleotide sequence ID" value="NZ_JALHLE010000016.1"/>
</dbReference>
<comment type="cofactor">
    <cofactor evidence="1">
        <name>pyrroloquinoline quinone</name>
        <dbReference type="ChEBI" id="CHEBI:58442"/>
    </cofactor>
</comment>
<evidence type="ECO:0000256" key="6">
    <source>
        <dbReference type="ARBA" id="ARBA00023002"/>
    </source>
</evidence>
<keyword evidence="3 8" id="KW-0349">Heme</keyword>
<dbReference type="Gene3D" id="2.140.10.10">
    <property type="entry name" value="Quinoprotein alcohol dehydrogenase-like superfamily"/>
    <property type="match status" value="1"/>
</dbReference>
<protein>
    <submittedName>
        <fullName evidence="11">PQQ-binding-like beta-propeller repeat protein</fullName>
    </submittedName>
</protein>
<dbReference type="InterPro" id="IPR015943">
    <property type="entry name" value="WD40/YVTN_repeat-like_dom_sf"/>
</dbReference>
<organism evidence="11 12">
    <name type="scientific">Novosphingobium album</name>
    <name type="common">ex Hu et al. 2023</name>
    <dbReference type="NCBI Taxonomy" id="2930093"/>
    <lineage>
        <taxon>Bacteria</taxon>
        <taxon>Pseudomonadati</taxon>
        <taxon>Pseudomonadota</taxon>
        <taxon>Alphaproteobacteria</taxon>
        <taxon>Sphingomonadales</taxon>
        <taxon>Sphingomonadaceae</taxon>
        <taxon>Novosphingobium</taxon>
    </lineage>
</organism>
<evidence type="ECO:0000256" key="1">
    <source>
        <dbReference type="ARBA" id="ARBA00001931"/>
    </source>
</evidence>
<keyword evidence="6" id="KW-0560">Oxidoreductase</keyword>
<dbReference type="InterPro" id="IPR002372">
    <property type="entry name" value="PQQ_rpt_dom"/>
</dbReference>
<evidence type="ECO:0000259" key="10">
    <source>
        <dbReference type="PROSITE" id="PS51007"/>
    </source>
</evidence>
<dbReference type="EMBL" id="JALHLE010000016">
    <property type="protein sequence ID" value="MCJ2179197.1"/>
    <property type="molecule type" value="Genomic_DNA"/>
</dbReference>
<feature type="domain" description="Cytochrome c" evidence="10">
    <location>
        <begin position="50"/>
        <end position="120"/>
    </location>
</feature>
<dbReference type="InterPro" id="IPR036909">
    <property type="entry name" value="Cyt_c-like_dom_sf"/>
</dbReference>
<evidence type="ECO:0000256" key="3">
    <source>
        <dbReference type="ARBA" id="ARBA00022617"/>
    </source>
</evidence>
<dbReference type="InterPro" id="IPR011047">
    <property type="entry name" value="Quinoprotein_ADH-like_sf"/>
</dbReference>
<keyword evidence="4 8" id="KW-0479">Metal-binding</keyword>
<gene>
    <name evidence="11" type="ORF">MTR64_11515</name>
</gene>
<evidence type="ECO:0000256" key="8">
    <source>
        <dbReference type="PROSITE-ProRule" id="PRU00433"/>
    </source>
</evidence>
<evidence type="ECO:0000256" key="7">
    <source>
        <dbReference type="ARBA" id="ARBA00023004"/>
    </source>
</evidence>
<dbReference type="PANTHER" id="PTHR32303:SF10">
    <property type="entry name" value="OUTER MEMBRANE PROTEIN ASSEMBLY FACTOR BAMB"/>
    <property type="match status" value="1"/>
</dbReference>
<name>A0ABT0B2B2_9SPHN</name>
<reference evidence="11" key="1">
    <citation type="submission" date="2022-03" db="EMBL/GenBank/DDBJ databases">
        <title>Identification of a novel bacterium isolated from mangrove sediments.</title>
        <authorList>
            <person name="Pan X."/>
        </authorList>
    </citation>
    <scope>NUCLEOTIDE SEQUENCE</scope>
    <source>
        <strain evidence="11">B2580</strain>
    </source>
</reference>
<comment type="caution">
    <text evidence="11">The sequence shown here is derived from an EMBL/GenBank/DDBJ whole genome shotgun (WGS) entry which is preliminary data.</text>
</comment>
<dbReference type="Pfam" id="PF01011">
    <property type="entry name" value="PQQ"/>
    <property type="match status" value="1"/>
</dbReference>
<feature type="chain" id="PRO_5045445655" evidence="9">
    <location>
        <begin position="35"/>
        <end position="635"/>
    </location>
</feature>
<dbReference type="SUPFAM" id="SSF46626">
    <property type="entry name" value="Cytochrome c"/>
    <property type="match status" value="1"/>
</dbReference>
<feature type="signal peptide" evidence="9">
    <location>
        <begin position="1"/>
        <end position="34"/>
    </location>
</feature>
<dbReference type="InterPro" id="IPR009056">
    <property type="entry name" value="Cyt_c-like_dom"/>
</dbReference>